<dbReference type="PANTHER" id="PTHR43798">
    <property type="entry name" value="MONOACYLGLYCEROL LIPASE"/>
    <property type="match status" value="1"/>
</dbReference>
<dbReference type="RefSeq" id="WP_149425413.1">
    <property type="nucleotide sequence ID" value="NZ_CP022579.1"/>
</dbReference>
<dbReference type="GO" id="GO:0016020">
    <property type="term" value="C:membrane"/>
    <property type="evidence" value="ECO:0007669"/>
    <property type="project" value="TreeGrafter"/>
</dbReference>
<reference evidence="2 3" key="1">
    <citation type="submission" date="2017-07" db="EMBL/GenBank/DDBJ databases">
        <title>Complete genome sequence of Oryzomicrobium terrae TPP412.</title>
        <authorList>
            <person name="Chiu L.-W."/>
            <person name="Lo K.-J."/>
            <person name="Tsai Y.-M."/>
            <person name="Lin S.-S."/>
            <person name="Kuo C.-H."/>
            <person name="Liu C.-T."/>
        </authorList>
    </citation>
    <scope>NUCLEOTIDE SEQUENCE [LARGE SCALE GENOMIC DNA]</scope>
    <source>
        <strain evidence="2 3">TPP412</strain>
    </source>
</reference>
<dbReference type="Proteomes" id="UP000323671">
    <property type="component" value="Chromosome"/>
</dbReference>
<dbReference type="PRINTS" id="PR00111">
    <property type="entry name" value="ABHYDROLASE"/>
</dbReference>
<dbReference type="InterPro" id="IPR050266">
    <property type="entry name" value="AB_hydrolase_sf"/>
</dbReference>
<dbReference type="InterPro" id="IPR000073">
    <property type="entry name" value="AB_hydrolase_1"/>
</dbReference>
<dbReference type="PRINTS" id="PR00412">
    <property type="entry name" value="EPOXHYDRLASE"/>
</dbReference>
<dbReference type="AlphaFoldDB" id="A0A5C1E7X9"/>
<accession>A0A5C1E7X9</accession>
<dbReference type="GO" id="GO:0003824">
    <property type="term" value="F:catalytic activity"/>
    <property type="evidence" value="ECO:0007669"/>
    <property type="project" value="InterPro"/>
</dbReference>
<dbReference type="KEGG" id="otr:OTERR_15860"/>
<dbReference type="Gene3D" id="3.40.50.1820">
    <property type="entry name" value="alpha/beta hydrolase"/>
    <property type="match status" value="1"/>
</dbReference>
<dbReference type="InterPro" id="IPR029058">
    <property type="entry name" value="AB_hydrolase_fold"/>
</dbReference>
<keyword evidence="3" id="KW-1185">Reference proteome</keyword>
<dbReference type="Pfam" id="PF00561">
    <property type="entry name" value="Abhydrolase_1"/>
    <property type="match status" value="1"/>
</dbReference>
<dbReference type="InterPro" id="IPR000639">
    <property type="entry name" value="Epox_hydrolase-like"/>
</dbReference>
<evidence type="ECO:0000313" key="3">
    <source>
        <dbReference type="Proteomes" id="UP000323671"/>
    </source>
</evidence>
<proteinExistence type="predicted"/>
<gene>
    <name evidence="2" type="ORF">OTERR_15860</name>
</gene>
<dbReference type="SUPFAM" id="SSF53474">
    <property type="entry name" value="alpha/beta-Hydrolases"/>
    <property type="match status" value="1"/>
</dbReference>
<sequence>MSHDPQRTSHLSVDAWGIGPGELEEIRPGRFVHLRRHEGGARADTTVFLCHGAGGNKHQWRHQWQALVAAGYRVVAWDFLGHGQSPQPRQREAYASDALAEDYRQLVSTFGSARNVLVAHSYGARLTLAVLLALHRDGRLGDIDRVALLGTPPASEKLARGPLAWLPTGLLELLRPLLARGFRRRAWHPDADRALVAHEEAVARRNSLHVFKSLLAGAAPIAPQVLPQLDLPVLLLAGDSDGLTPAAIAADLATRLPRAELHVVPRCGHQIMLEQPEETNARLHAFLAAA</sequence>
<dbReference type="PANTHER" id="PTHR43798:SF33">
    <property type="entry name" value="HYDROLASE, PUTATIVE (AFU_ORTHOLOGUE AFUA_2G14860)-RELATED"/>
    <property type="match status" value="1"/>
</dbReference>
<feature type="domain" description="AB hydrolase-1" evidence="1">
    <location>
        <begin position="46"/>
        <end position="275"/>
    </location>
</feature>
<organism evidence="2 3">
    <name type="scientific">Oryzomicrobium terrae</name>
    <dbReference type="NCBI Taxonomy" id="1735038"/>
    <lineage>
        <taxon>Bacteria</taxon>
        <taxon>Pseudomonadati</taxon>
        <taxon>Pseudomonadota</taxon>
        <taxon>Betaproteobacteria</taxon>
        <taxon>Rhodocyclales</taxon>
        <taxon>Rhodocyclaceae</taxon>
        <taxon>Oryzomicrobium</taxon>
    </lineage>
</organism>
<name>A0A5C1E7X9_9RHOO</name>
<evidence type="ECO:0000313" key="2">
    <source>
        <dbReference type="EMBL" id="QEL65062.1"/>
    </source>
</evidence>
<protein>
    <recommendedName>
        <fullName evidence="1">AB hydrolase-1 domain-containing protein</fullName>
    </recommendedName>
</protein>
<dbReference type="EMBL" id="CP022579">
    <property type="protein sequence ID" value="QEL65062.1"/>
    <property type="molecule type" value="Genomic_DNA"/>
</dbReference>
<evidence type="ECO:0000259" key="1">
    <source>
        <dbReference type="Pfam" id="PF00561"/>
    </source>
</evidence>